<sequence>MNNITTNPKPETRNPKPKLSFWQIWNMSFGFLGIQFGFALQNANVSRIFESLGADISNIPILWLAAPVTGLIIQPIIGHWSDKTWNKLGRRKPFFLTGAILASSALLFMPNSPALWIAAGTLWIMDASINISMEPFRAFVGDMLPSEQRTLGFSMQSFFIGLGAVAGSALPYVLTNWFQVSNVPYENQVIPDTVRWAFYIGGFVFILSVLVTIFSTKEYSPEELENFETENKQILQEKVIDKNVSPSKFQKFGLLFSIFGLLIVAWVYYFKQDVQIYVLGGLFILVSILFFLTAFFRKKESKNGMTEIMTDLMNMPRTMGQLAVVQFFTWTALFAMWIYSTPAITQYHYNATDTKSAFYNEGANWVGVLFGAYSLFAALTAFLLPVLAKKISRKYTHLISLIIGGIGMISIIIFKDPKLLLISMFGVGIAWASILSMPYAMLTGALPPAKMGTYMGIFNFFIVLPQILAATILGSITKHIFHNHPIYTLVFGGCSLIIAGILTLIVQDNDDPIHKK</sequence>
<evidence type="ECO:0000259" key="7">
    <source>
        <dbReference type="PROSITE" id="PS50850"/>
    </source>
</evidence>
<dbReference type="GO" id="GO:0022857">
    <property type="term" value="F:transmembrane transporter activity"/>
    <property type="evidence" value="ECO:0007669"/>
    <property type="project" value="InterPro"/>
</dbReference>
<keyword evidence="8" id="KW-0762">Sugar transport</keyword>
<feature type="transmembrane region" description="Helical" evidence="6">
    <location>
        <begin position="420"/>
        <end position="442"/>
    </location>
</feature>
<evidence type="ECO:0000256" key="3">
    <source>
        <dbReference type="ARBA" id="ARBA00022692"/>
    </source>
</evidence>
<dbReference type="PROSITE" id="PS50850">
    <property type="entry name" value="MFS"/>
    <property type="match status" value="1"/>
</dbReference>
<feature type="transmembrane region" description="Helical" evidence="6">
    <location>
        <begin position="395"/>
        <end position="414"/>
    </location>
</feature>
<feature type="transmembrane region" description="Helical" evidence="6">
    <location>
        <begin position="454"/>
        <end position="474"/>
    </location>
</feature>
<feature type="transmembrane region" description="Helical" evidence="6">
    <location>
        <begin position="93"/>
        <end position="109"/>
    </location>
</feature>
<evidence type="ECO:0000256" key="4">
    <source>
        <dbReference type="ARBA" id="ARBA00022989"/>
    </source>
</evidence>
<feature type="transmembrane region" description="Helical" evidence="6">
    <location>
        <begin position="252"/>
        <end position="270"/>
    </location>
</feature>
<keyword evidence="2" id="KW-0813">Transport</keyword>
<dbReference type="AlphaFoldDB" id="A0A653ACH1"/>
<accession>A0A653ACH1</accession>
<protein>
    <submittedName>
        <fullName evidence="8">Putative sugar transporter</fullName>
    </submittedName>
</protein>
<dbReference type="Gene3D" id="1.20.1250.20">
    <property type="entry name" value="MFS general substrate transporter like domains"/>
    <property type="match status" value="2"/>
</dbReference>
<dbReference type="SUPFAM" id="SSF103473">
    <property type="entry name" value="MFS general substrate transporter"/>
    <property type="match status" value="1"/>
</dbReference>
<gene>
    <name evidence="8" type="ORF">TRIP_D310155</name>
</gene>
<dbReference type="InterPro" id="IPR011701">
    <property type="entry name" value="MFS"/>
</dbReference>
<keyword evidence="5 6" id="KW-0472">Membrane</keyword>
<feature type="transmembrane region" description="Helical" evidence="6">
    <location>
        <begin position="153"/>
        <end position="174"/>
    </location>
</feature>
<evidence type="ECO:0000256" key="5">
    <source>
        <dbReference type="ARBA" id="ARBA00023136"/>
    </source>
</evidence>
<dbReference type="PANTHER" id="PTHR19432:SF35">
    <property type="entry name" value="SOLUTE CARRIER FAMILY 45 MEMBER 3 ISOFORM X1"/>
    <property type="match status" value="1"/>
</dbReference>
<reference evidence="8" key="1">
    <citation type="submission" date="2018-07" db="EMBL/GenBank/DDBJ databases">
        <authorList>
            <consortium name="Genoscope - CEA"/>
            <person name="William W."/>
        </authorList>
    </citation>
    <scope>NUCLEOTIDE SEQUENCE</scope>
    <source>
        <strain evidence="8">IK1</strain>
    </source>
</reference>
<proteinExistence type="predicted"/>
<dbReference type="EMBL" id="UPXZ01000025">
    <property type="protein sequence ID" value="VBB45760.1"/>
    <property type="molecule type" value="Genomic_DNA"/>
</dbReference>
<evidence type="ECO:0000256" key="6">
    <source>
        <dbReference type="SAM" id="Phobius"/>
    </source>
</evidence>
<keyword evidence="3 6" id="KW-0812">Transmembrane</keyword>
<feature type="domain" description="Major facilitator superfamily (MFS) profile" evidence="7">
    <location>
        <begin position="318"/>
        <end position="516"/>
    </location>
</feature>
<feature type="transmembrane region" description="Helical" evidence="6">
    <location>
        <begin position="194"/>
        <end position="214"/>
    </location>
</feature>
<evidence type="ECO:0000313" key="8">
    <source>
        <dbReference type="EMBL" id="VBB45760.1"/>
    </source>
</evidence>
<dbReference type="InterPro" id="IPR036259">
    <property type="entry name" value="MFS_trans_sf"/>
</dbReference>
<feature type="transmembrane region" description="Helical" evidence="6">
    <location>
        <begin position="486"/>
        <end position="506"/>
    </location>
</feature>
<feature type="transmembrane region" description="Helical" evidence="6">
    <location>
        <begin position="276"/>
        <end position="297"/>
    </location>
</feature>
<dbReference type="InterPro" id="IPR020846">
    <property type="entry name" value="MFS_dom"/>
</dbReference>
<keyword evidence="4 6" id="KW-1133">Transmembrane helix</keyword>
<feature type="transmembrane region" description="Helical" evidence="6">
    <location>
        <begin position="21"/>
        <end position="41"/>
    </location>
</feature>
<feature type="transmembrane region" description="Helical" evidence="6">
    <location>
        <begin position="365"/>
        <end position="388"/>
    </location>
</feature>
<feature type="transmembrane region" description="Helical" evidence="6">
    <location>
        <begin position="61"/>
        <end position="81"/>
    </location>
</feature>
<evidence type="ECO:0000256" key="2">
    <source>
        <dbReference type="ARBA" id="ARBA00022448"/>
    </source>
</evidence>
<feature type="transmembrane region" description="Helical" evidence="6">
    <location>
        <begin position="318"/>
        <end position="339"/>
    </location>
</feature>
<organism evidence="8">
    <name type="scientific">uncultured Paludibacter sp</name>
    <dbReference type="NCBI Taxonomy" id="497635"/>
    <lineage>
        <taxon>Bacteria</taxon>
        <taxon>Pseudomonadati</taxon>
        <taxon>Bacteroidota</taxon>
        <taxon>Bacteroidia</taxon>
        <taxon>Bacteroidales</taxon>
        <taxon>Paludibacteraceae</taxon>
        <taxon>Paludibacter</taxon>
        <taxon>environmental samples</taxon>
    </lineage>
</organism>
<name>A0A653ACH1_9BACT</name>
<evidence type="ECO:0000256" key="1">
    <source>
        <dbReference type="ARBA" id="ARBA00004141"/>
    </source>
</evidence>
<dbReference type="PANTHER" id="PTHR19432">
    <property type="entry name" value="SUGAR TRANSPORTER"/>
    <property type="match status" value="1"/>
</dbReference>
<dbReference type="Pfam" id="PF07690">
    <property type="entry name" value="MFS_1"/>
    <property type="match status" value="2"/>
</dbReference>
<comment type="subcellular location">
    <subcellularLocation>
        <location evidence="1">Membrane</location>
        <topology evidence="1">Multi-pass membrane protein</topology>
    </subcellularLocation>
</comment>
<dbReference type="GO" id="GO:0016020">
    <property type="term" value="C:membrane"/>
    <property type="evidence" value="ECO:0007669"/>
    <property type="project" value="UniProtKB-SubCell"/>
</dbReference>